<evidence type="ECO:0000256" key="9">
    <source>
        <dbReference type="PIRSR" id="PIRSR600101-1"/>
    </source>
</evidence>
<dbReference type="EMBL" id="LDUG01000021">
    <property type="protein sequence ID" value="KVW96181.1"/>
    <property type="molecule type" value="Genomic_DNA"/>
</dbReference>
<dbReference type="GO" id="GO:0036374">
    <property type="term" value="F:glutathione hydrolase activity"/>
    <property type="evidence" value="ECO:0007669"/>
    <property type="project" value="UniProtKB-UniRule"/>
</dbReference>
<keyword evidence="4 11" id="KW-0808">Transferase</keyword>
<evidence type="ECO:0000256" key="1">
    <source>
        <dbReference type="ARBA" id="ARBA00001049"/>
    </source>
</evidence>
<dbReference type="GO" id="GO:0006750">
    <property type="term" value="P:glutathione biosynthetic process"/>
    <property type="evidence" value="ECO:0007669"/>
    <property type="project" value="UniProtKB-KW"/>
</dbReference>
<comment type="pathway">
    <text evidence="11">Sulfur metabolism; glutathione metabolism.</text>
</comment>
<keyword evidence="15" id="KW-1185">Reference proteome</keyword>
<dbReference type="EC" id="3.4.19.13" evidence="11"/>
<dbReference type="InterPro" id="IPR051792">
    <property type="entry name" value="GGT_bact"/>
</dbReference>
<keyword evidence="7 11" id="KW-0012">Acyltransferase</keyword>
<dbReference type="EC" id="2.3.2.2" evidence="11"/>
<dbReference type="AlphaFoldDB" id="A0A119CW65"/>
<evidence type="ECO:0000256" key="11">
    <source>
        <dbReference type="RuleBase" id="RU368036"/>
    </source>
</evidence>
<comment type="PTM">
    <text evidence="11">Cleaved by autocatalysis into a large and a small subunit.</text>
</comment>
<dbReference type="Gene3D" id="1.10.246.130">
    <property type="match status" value="1"/>
</dbReference>
<comment type="catalytic activity">
    <reaction evidence="8 11">
        <text>an N-terminal (5-L-glutamyl)-[peptide] + an alpha-amino acid = 5-L-glutamyl amino acid + an N-terminal L-alpha-aminoacyl-[peptide]</text>
        <dbReference type="Rhea" id="RHEA:23904"/>
        <dbReference type="Rhea" id="RHEA-COMP:9780"/>
        <dbReference type="Rhea" id="RHEA-COMP:9795"/>
        <dbReference type="ChEBI" id="CHEBI:77644"/>
        <dbReference type="ChEBI" id="CHEBI:78597"/>
        <dbReference type="ChEBI" id="CHEBI:78599"/>
        <dbReference type="ChEBI" id="CHEBI:78608"/>
        <dbReference type="EC" id="2.3.2.2"/>
    </reaction>
</comment>
<keyword evidence="11" id="KW-0317">Glutathione biosynthesis</keyword>
<comment type="catalytic activity">
    <reaction evidence="1 11">
        <text>an S-substituted glutathione + H2O = an S-substituted L-cysteinylglycine + L-glutamate</text>
        <dbReference type="Rhea" id="RHEA:59468"/>
        <dbReference type="ChEBI" id="CHEBI:15377"/>
        <dbReference type="ChEBI" id="CHEBI:29985"/>
        <dbReference type="ChEBI" id="CHEBI:90779"/>
        <dbReference type="ChEBI" id="CHEBI:143103"/>
        <dbReference type="EC" id="3.4.19.13"/>
    </reaction>
</comment>
<dbReference type="PANTHER" id="PTHR43199">
    <property type="entry name" value="GLUTATHIONE HYDROLASE"/>
    <property type="match status" value="1"/>
</dbReference>
<protein>
    <recommendedName>
        <fullName evidence="11">Glutathione hydrolase proenzyme</fullName>
        <ecNumber evidence="11">2.3.2.2</ecNumber>
        <ecNumber evidence="11">3.4.19.13</ecNumber>
    </recommendedName>
    <component>
        <recommendedName>
            <fullName evidence="11">Glutathione hydrolase large chain</fullName>
        </recommendedName>
    </component>
    <component>
        <recommendedName>
            <fullName evidence="11">Glutathione hydrolase small chain</fullName>
        </recommendedName>
    </component>
</protein>
<dbReference type="InterPro" id="IPR000101">
    <property type="entry name" value="GGT_peptidase"/>
</dbReference>
<dbReference type="UniPathway" id="UPA00204"/>
<evidence type="ECO:0000256" key="2">
    <source>
        <dbReference type="ARBA" id="ARBA00001089"/>
    </source>
</evidence>
<dbReference type="PATRIC" id="fig|36861.3.peg.1317"/>
<feature type="binding site" evidence="10">
    <location>
        <position position="94"/>
    </location>
    <ligand>
        <name>L-glutamate</name>
        <dbReference type="ChEBI" id="CHEBI:29985"/>
    </ligand>
</feature>
<comment type="catalytic activity">
    <reaction evidence="2 11">
        <text>glutathione + H2O = L-cysteinylglycine + L-glutamate</text>
        <dbReference type="Rhea" id="RHEA:28807"/>
        <dbReference type="ChEBI" id="CHEBI:15377"/>
        <dbReference type="ChEBI" id="CHEBI:29985"/>
        <dbReference type="ChEBI" id="CHEBI:57925"/>
        <dbReference type="ChEBI" id="CHEBI:61694"/>
        <dbReference type="EC" id="3.4.19.13"/>
    </reaction>
</comment>
<dbReference type="SUPFAM" id="SSF56235">
    <property type="entry name" value="N-terminal nucleophile aminohydrolases (Ntn hydrolases)"/>
    <property type="match status" value="1"/>
</dbReference>
<dbReference type="NCBIfam" id="TIGR00066">
    <property type="entry name" value="g_glut_trans"/>
    <property type="match status" value="1"/>
</dbReference>
<organism evidence="14 15">
    <name type="scientific">Thiobacillus denitrificans</name>
    <dbReference type="NCBI Taxonomy" id="36861"/>
    <lineage>
        <taxon>Bacteria</taxon>
        <taxon>Pseudomonadati</taxon>
        <taxon>Pseudomonadota</taxon>
        <taxon>Betaproteobacteria</taxon>
        <taxon>Nitrosomonadales</taxon>
        <taxon>Thiobacillaceae</taxon>
        <taxon>Thiobacillus</taxon>
    </lineage>
</organism>
<evidence type="ECO:0000256" key="8">
    <source>
        <dbReference type="ARBA" id="ARBA00047417"/>
    </source>
</evidence>
<evidence type="ECO:0000256" key="5">
    <source>
        <dbReference type="ARBA" id="ARBA00022801"/>
    </source>
</evidence>
<comment type="subunit">
    <text evidence="11">This enzyme consists of two polypeptide chains, which are synthesized in precursor form from a single polypeptide.</text>
</comment>
<gene>
    <name evidence="14" type="ORF">ABW22_08330</name>
</gene>
<evidence type="ECO:0000256" key="12">
    <source>
        <dbReference type="SAM" id="MobiDB-lite"/>
    </source>
</evidence>
<dbReference type="Gene3D" id="3.60.20.40">
    <property type="match status" value="1"/>
</dbReference>
<name>A0A119CW65_THIDE</name>
<evidence type="ECO:0000256" key="7">
    <source>
        <dbReference type="ARBA" id="ARBA00023315"/>
    </source>
</evidence>
<evidence type="ECO:0000256" key="10">
    <source>
        <dbReference type="PIRSR" id="PIRSR600101-2"/>
    </source>
</evidence>
<keyword evidence="13" id="KW-0732">Signal</keyword>
<keyword evidence="5 11" id="KW-0378">Hydrolase</keyword>
<accession>A0A119CW65</accession>
<evidence type="ECO:0000256" key="3">
    <source>
        <dbReference type="ARBA" id="ARBA00009381"/>
    </source>
</evidence>
<feature type="binding site" evidence="10">
    <location>
        <begin position="464"/>
        <end position="465"/>
    </location>
    <ligand>
        <name>L-glutamate</name>
        <dbReference type="ChEBI" id="CHEBI:29985"/>
    </ligand>
</feature>
<sequence>MSLRSLCTRWLALFALFSTSVLAASPDGVVAVSHPAAAAAGARMLAAGGNAIDAAAAVQFALNVVEPQSSGIGGGGFMLIHLAKTSETFIVDSRERAPAAASADMFAPDGLPMQFPLASTSGLAVGVPGTLRGVDTALTRWGTKTLADTLAPAIELAEQGFRVNRFLAADIAHDGGRTRIHPETAAIFRPGGVPLAEGDWLVQPELAKTLKRIAAKGPDAFYRGALARAIVKAQQRTRSELGAAGKGRMTLADLAQYEVAIRQPLVGHYRGWTLAGMPPPSSGGLTVLQMLGLLEHFPLGDAAQGYGFGSPKTLHTMIEAMRLAFADRALWIGDDDAAPLPRQGLLHPDYLATRAALIKTDSRMDPPQAGDPLPWDSSTAVRPKPSRTPQESPHTTHFSIVDRWGNVVSYTSTIEYTWGAGITVPGYGFLLNNELTDFNFMPAADAAEGNPGANDVAPHKRPRSSMAPTLLFKNGKPVAAYGSPGGATIINTVLNVTLNLIDHGMSMQQAIAAPRLSVTHAAGQVKCEGGAPFMQPRFSVATQDALRKMGHARLGEAGTEGCQETIGAVQAVVIDLASGTHHGAADPRREGTVVQVGQRLDGNQARKNYP</sequence>
<evidence type="ECO:0000256" key="13">
    <source>
        <dbReference type="SAM" id="SignalP"/>
    </source>
</evidence>
<dbReference type="GO" id="GO:0103068">
    <property type="term" value="F:leukotriene C4 gamma-glutamyl transferase activity"/>
    <property type="evidence" value="ECO:0007669"/>
    <property type="project" value="UniProtKB-EC"/>
</dbReference>
<keyword evidence="6 11" id="KW-0865">Zymogen</keyword>
<evidence type="ECO:0000313" key="14">
    <source>
        <dbReference type="EMBL" id="KVW96181.1"/>
    </source>
</evidence>
<reference evidence="14 15" key="1">
    <citation type="journal article" date="2015" name="Appl. Environ. Microbiol.">
        <title>Aerobic and Anaerobic Thiosulfate Oxidation by a Cold-Adapted, Subglacial Chemoautotroph.</title>
        <authorList>
            <person name="Harrold Z.R."/>
            <person name="Skidmore M.L."/>
            <person name="Hamilton T.L."/>
            <person name="Desch L."/>
            <person name="Amada K."/>
            <person name="van Gelder W."/>
            <person name="Glover K."/>
            <person name="Roden E.E."/>
            <person name="Boyd E.S."/>
        </authorList>
    </citation>
    <scope>NUCLEOTIDE SEQUENCE [LARGE SCALE GENOMIC DNA]</scope>
    <source>
        <strain evidence="14 15">RG</strain>
    </source>
</reference>
<feature type="region of interest" description="Disordered" evidence="12">
    <location>
        <begin position="362"/>
        <end position="395"/>
    </location>
</feature>
<dbReference type="PANTHER" id="PTHR43199:SF1">
    <property type="entry name" value="GLUTATHIONE HYDROLASE PROENZYME"/>
    <property type="match status" value="1"/>
</dbReference>
<evidence type="ECO:0000256" key="6">
    <source>
        <dbReference type="ARBA" id="ARBA00023145"/>
    </source>
</evidence>
<dbReference type="InterPro" id="IPR043137">
    <property type="entry name" value="GGT_ssub_C"/>
</dbReference>
<dbReference type="Pfam" id="PF01019">
    <property type="entry name" value="G_glu_transpept"/>
    <property type="match status" value="1"/>
</dbReference>
<dbReference type="OrthoDB" id="5297205at2"/>
<dbReference type="InterPro" id="IPR043138">
    <property type="entry name" value="GGT_lsub"/>
</dbReference>
<feature type="binding site" evidence="10">
    <location>
        <position position="486"/>
    </location>
    <ligand>
        <name>L-glutamate</name>
        <dbReference type="ChEBI" id="CHEBI:29985"/>
    </ligand>
</feature>
<dbReference type="PRINTS" id="PR01210">
    <property type="entry name" value="GGTRANSPTASE"/>
</dbReference>
<evidence type="ECO:0000313" key="15">
    <source>
        <dbReference type="Proteomes" id="UP000064243"/>
    </source>
</evidence>
<evidence type="ECO:0000256" key="4">
    <source>
        <dbReference type="ARBA" id="ARBA00022679"/>
    </source>
</evidence>
<feature type="binding site" evidence="10">
    <location>
        <position position="437"/>
    </location>
    <ligand>
        <name>L-glutamate</name>
        <dbReference type="ChEBI" id="CHEBI:29985"/>
    </ligand>
</feature>
<dbReference type="InterPro" id="IPR029055">
    <property type="entry name" value="Ntn_hydrolases_N"/>
</dbReference>
<dbReference type="GO" id="GO:0006751">
    <property type="term" value="P:glutathione catabolic process"/>
    <property type="evidence" value="ECO:0007669"/>
    <property type="project" value="UniProtKB-UniRule"/>
</dbReference>
<feature type="chain" id="PRO_5007161809" description="Glutathione hydrolase proenzyme" evidence="13">
    <location>
        <begin position="24"/>
        <end position="610"/>
    </location>
</feature>
<comment type="caution">
    <text evidence="14">The sequence shown here is derived from an EMBL/GenBank/DDBJ whole genome shotgun (WGS) entry which is preliminary data.</text>
</comment>
<dbReference type="Proteomes" id="UP000064243">
    <property type="component" value="Unassembled WGS sequence"/>
</dbReference>
<dbReference type="STRING" id="1123392.GCA_000376425_00576"/>
<feature type="signal peptide" evidence="13">
    <location>
        <begin position="1"/>
        <end position="23"/>
    </location>
</feature>
<feature type="active site" description="Nucleophile" evidence="9">
    <location>
        <position position="395"/>
    </location>
</feature>
<proteinExistence type="inferred from homology"/>
<dbReference type="RefSeq" id="WP_059755239.1">
    <property type="nucleotide sequence ID" value="NZ_LDUG01000021.1"/>
</dbReference>
<comment type="similarity">
    <text evidence="3 11">Belongs to the gamma-glutamyltransferase family.</text>
</comment>